<accession>A0A942UYH5</accession>
<dbReference type="InterPro" id="IPR008007">
    <property type="entry name" value="Peptidase_M42"/>
</dbReference>
<sequence length="332" mass="36851">MEFNSDLLKNLVKTFSPSGNEERVRELIINEIKDYVDEIEIDNLGNLIARKKGSGKKIMIAGHMDQIGLMITDIDKKGFLRFTNIGGISSLLSISQRVIFENGTIGVISNENVEDKNKLKLENLYIDIGAKDKEEAEKKVNVGDSCVYLSEYYEEGSRITSGCLDDRIGCYVMIEALKRLEGTNNDVYFTFTVQEELGIRGAKTSAYKINPDIGIAVDITGTGDTPKSKRFAVGLGKGTAIKVMDKSVIVHPKIKEAMVNTAKENKIKYQMEVLEYGGTDSGSIHLSREGVPSGVISIPTRYIHSPNETINKEDVENSILLLKELINKEFNL</sequence>
<dbReference type="Gene3D" id="2.40.30.40">
    <property type="entry name" value="Peptidase M42, domain 2"/>
    <property type="match status" value="1"/>
</dbReference>
<dbReference type="InterPro" id="IPR051464">
    <property type="entry name" value="Peptidase_M42_aminopept"/>
</dbReference>
<dbReference type="RefSeq" id="WP_203367840.1">
    <property type="nucleotide sequence ID" value="NZ_WSFT01000053.1"/>
</dbReference>
<proteinExistence type="inferred from homology"/>
<dbReference type="PANTHER" id="PTHR32481:SF0">
    <property type="entry name" value="AMINOPEPTIDASE YPDE-RELATED"/>
    <property type="match status" value="1"/>
</dbReference>
<reference evidence="9" key="1">
    <citation type="submission" date="2019-12" db="EMBL/GenBank/DDBJ databases">
        <title>Clostridiaceae gen. nov. sp. nov., isolated from sediment in Xinjiang, China.</title>
        <authorList>
            <person name="Zhang R."/>
        </authorList>
    </citation>
    <scope>NUCLEOTIDE SEQUENCE</scope>
    <source>
        <strain evidence="9">D2Q-11</strain>
    </source>
</reference>
<evidence type="ECO:0000313" key="9">
    <source>
        <dbReference type="EMBL" id="MBS4539935.1"/>
    </source>
</evidence>
<dbReference type="PIRSF" id="PIRSF001123">
    <property type="entry name" value="PepA_GA"/>
    <property type="match status" value="1"/>
</dbReference>
<dbReference type="SUPFAM" id="SSF53187">
    <property type="entry name" value="Zn-dependent exopeptidases"/>
    <property type="match status" value="1"/>
</dbReference>
<dbReference type="Proteomes" id="UP000724672">
    <property type="component" value="Unassembled WGS sequence"/>
</dbReference>
<keyword evidence="5" id="KW-0378">Hydrolase</keyword>
<keyword evidence="4 8" id="KW-0479">Metal-binding</keyword>
<dbReference type="SUPFAM" id="SSF101821">
    <property type="entry name" value="Aminopeptidase/glucanase lid domain"/>
    <property type="match status" value="1"/>
</dbReference>
<feature type="binding site" evidence="8">
    <location>
        <position position="196"/>
    </location>
    <ligand>
        <name>Zn(2+)</name>
        <dbReference type="ChEBI" id="CHEBI:29105"/>
        <label>2</label>
    </ligand>
</feature>
<keyword evidence="2" id="KW-0031">Aminopeptidase</keyword>
<evidence type="ECO:0000313" key="10">
    <source>
        <dbReference type="Proteomes" id="UP000724672"/>
    </source>
</evidence>
<protein>
    <submittedName>
        <fullName evidence="9">M42 family metallopeptidase</fullName>
    </submittedName>
</protein>
<dbReference type="InterPro" id="IPR023367">
    <property type="entry name" value="Peptidase_M42_dom2"/>
</dbReference>
<dbReference type="PANTHER" id="PTHR32481">
    <property type="entry name" value="AMINOPEPTIDASE"/>
    <property type="match status" value="1"/>
</dbReference>
<dbReference type="GO" id="GO:0006508">
    <property type="term" value="P:proteolysis"/>
    <property type="evidence" value="ECO:0007669"/>
    <property type="project" value="UniProtKB-KW"/>
</dbReference>
<evidence type="ECO:0000256" key="1">
    <source>
        <dbReference type="ARBA" id="ARBA00006272"/>
    </source>
</evidence>
<dbReference type="GO" id="GO:0046872">
    <property type="term" value="F:metal ion binding"/>
    <property type="evidence" value="ECO:0007669"/>
    <property type="project" value="UniProtKB-UniRule"/>
</dbReference>
<evidence type="ECO:0000256" key="8">
    <source>
        <dbReference type="PIRSR" id="PIRSR001123-2"/>
    </source>
</evidence>
<feature type="binding site" evidence="8">
    <location>
        <position position="304"/>
    </location>
    <ligand>
        <name>Zn(2+)</name>
        <dbReference type="ChEBI" id="CHEBI:29105"/>
        <label>2</label>
    </ligand>
</feature>
<feature type="binding site" evidence="8">
    <location>
        <position position="165"/>
    </location>
    <ligand>
        <name>Zn(2+)</name>
        <dbReference type="ChEBI" id="CHEBI:29105"/>
        <label>1</label>
    </ligand>
</feature>
<comment type="caution">
    <text evidence="9">The sequence shown here is derived from an EMBL/GenBank/DDBJ whole genome shotgun (WGS) entry which is preliminary data.</text>
</comment>
<keyword evidence="10" id="KW-1185">Reference proteome</keyword>
<name>A0A942UYH5_9FIRM</name>
<dbReference type="Gene3D" id="3.40.630.10">
    <property type="entry name" value="Zn peptidases"/>
    <property type="match status" value="1"/>
</dbReference>
<gene>
    <name evidence="9" type="ORF">GOQ27_15775</name>
</gene>
<dbReference type="EMBL" id="WSFT01000053">
    <property type="protein sequence ID" value="MBS4539935.1"/>
    <property type="molecule type" value="Genomic_DNA"/>
</dbReference>
<evidence type="ECO:0000256" key="2">
    <source>
        <dbReference type="ARBA" id="ARBA00022438"/>
    </source>
</evidence>
<evidence type="ECO:0000256" key="7">
    <source>
        <dbReference type="PIRSR" id="PIRSR001123-1"/>
    </source>
</evidence>
<dbReference type="GO" id="GO:0004177">
    <property type="term" value="F:aminopeptidase activity"/>
    <property type="evidence" value="ECO:0007669"/>
    <property type="project" value="UniProtKB-UniRule"/>
</dbReference>
<keyword evidence="3" id="KW-0645">Protease</keyword>
<dbReference type="AlphaFoldDB" id="A0A942UYH5"/>
<evidence type="ECO:0000256" key="3">
    <source>
        <dbReference type="ARBA" id="ARBA00022670"/>
    </source>
</evidence>
<evidence type="ECO:0000256" key="6">
    <source>
        <dbReference type="PIRNR" id="PIRNR001123"/>
    </source>
</evidence>
<comment type="cofactor">
    <cofactor evidence="8">
        <name>a divalent metal cation</name>
        <dbReference type="ChEBI" id="CHEBI:60240"/>
    </cofactor>
    <text evidence="8">Binds 2 divalent metal cations per subunit.</text>
</comment>
<feature type="active site" description="Proton acceptor" evidence="7">
    <location>
        <position position="195"/>
    </location>
</feature>
<feature type="binding site" evidence="8">
    <location>
        <position position="218"/>
    </location>
    <ligand>
        <name>Zn(2+)</name>
        <dbReference type="ChEBI" id="CHEBI:29105"/>
        <label>1</label>
    </ligand>
</feature>
<feature type="binding site" evidence="8">
    <location>
        <position position="165"/>
    </location>
    <ligand>
        <name>Zn(2+)</name>
        <dbReference type="ChEBI" id="CHEBI:29105"/>
        <label>2</label>
    </ligand>
</feature>
<organism evidence="9 10">
    <name type="scientific">Anaeromonas frigoriresistens</name>
    <dbReference type="NCBI Taxonomy" id="2683708"/>
    <lineage>
        <taxon>Bacteria</taxon>
        <taxon>Bacillati</taxon>
        <taxon>Bacillota</taxon>
        <taxon>Tissierellia</taxon>
        <taxon>Tissierellales</taxon>
        <taxon>Thermohalobacteraceae</taxon>
        <taxon>Anaeromonas</taxon>
    </lineage>
</organism>
<dbReference type="Pfam" id="PF05343">
    <property type="entry name" value="Peptidase_M42"/>
    <property type="match status" value="1"/>
</dbReference>
<evidence type="ECO:0000256" key="4">
    <source>
        <dbReference type="ARBA" id="ARBA00022723"/>
    </source>
</evidence>
<comment type="similarity">
    <text evidence="1 6">Belongs to the peptidase M42 family.</text>
</comment>
<dbReference type="CDD" id="cd05656">
    <property type="entry name" value="M42_Frv"/>
    <property type="match status" value="1"/>
</dbReference>
<evidence type="ECO:0000256" key="5">
    <source>
        <dbReference type="ARBA" id="ARBA00022801"/>
    </source>
</evidence>
<feature type="binding site" evidence="8">
    <location>
        <position position="63"/>
    </location>
    <ligand>
        <name>Zn(2+)</name>
        <dbReference type="ChEBI" id="CHEBI:29105"/>
        <label>1</label>
    </ligand>
</feature>